<feature type="region of interest" description="Disordered" evidence="1">
    <location>
        <begin position="34"/>
        <end position="56"/>
    </location>
</feature>
<dbReference type="OrthoDB" id="5396311at2759"/>
<protein>
    <submittedName>
        <fullName evidence="2">Uncharacterized protein</fullName>
    </submittedName>
</protein>
<dbReference type="AlphaFoldDB" id="A0A8H7E1A8"/>
<reference evidence="2" key="1">
    <citation type="submission" date="2020-02" db="EMBL/GenBank/DDBJ databases">
        <authorList>
            <person name="Palmer J.M."/>
        </authorList>
    </citation>
    <scope>NUCLEOTIDE SEQUENCE</scope>
    <source>
        <strain evidence="2">EPUS1.4</strain>
        <tissue evidence="2">Thallus</tissue>
    </source>
</reference>
<evidence type="ECO:0000313" key="3">
    <source>
        <dbReference type="Proteomes" id="UP000606974"/>
    </source>
</evidence>
<comment type="caution">
    <text evidence="2">The sequence shown here is derived from an EMBL/GenBank/DDBJ whole genome shotgun (WGS) entry which is preliminary data.</text>
</comment>
<evidence type="ECO:0000256" key="1">
    <source>
        <dbReference type="SAM" id="MobiDB-lite"/>
    </source>
</evidence>
<name>A0A8H7E1A8_9EURO</name>
<sequence>MIERNIRAGWKRAGIWPLNKQKLLEDPKVVNFDRTTPEYQPAPVKEGPNQLLGTPKKPKEYQELGAKIKAKVTPCTRRAVRKLVHAGLQERAGAQALRTELQGYRKQAQDEEVQKRSKRLRKEAVQRSWDLEQVKAAREGRQPSRVRITHRGPDSLRICILSDKLK</sequence>
<accession>A0A8H7E1A8</accession>
<dbReference type="EMBL" id="JAACFV010000078">
    <property type="protein sequence ID" value="KAF7506904.1"/>
    <property type="molecule type" value="Genomic_DNA"/>
</dbReference>
<evidence type="ECO:0000313" key="2">
    <source>
        <dbReference type="EMBL" id="KAF7506904.1"/>
    </source>
</evidence>
<gene>
    <name evidence="2" type="ORF">GJ744_011145</name>
</gene>
<dbReference type="Proteomes" id="UP000606974">
    <property type="component" value="Unassembled WGS sequence"/>
</dbReference>
<proteinExistence type="predicted"/>
<keyword evidence="3" id="KW-1185">Reference proteome</keyword>
<organism evidence="2 3">
    <name type="scientific">Endocarpon pusillum</name>
    <dbReference type="NCBI Taxonomy" id="364733"/>
    <lineage>
        <taxon>Eukaryota</taxon>
        <taxon>Fungi</taxon>
        <taxon>Dikarya</taxon>
        <taxon>Ascomycota</taxon>
        <taxon>Pezizomycotina</taxon>
        <taxon>Eurotiomycetes</taxon>
        <taxon>Chaetothyriomycetidae</taxon>
        <taxon>Verrucariales</taxon>
        <taxon>Verrucariaceae</taxon>
        <taxon>Endocarpon</taxon>
    </lineage>
</organism>